<protein>
    <recommendedName>
        <fullName evidence="3">Lipocalin-like domain-containing protein</fullName>
    </recommendedName>
</protein>
<keyword evidence="2" id="KW-1185">Reference proteome</keyword>
<dbReference type="RefSeq" id="WP_069834885.1">
    <property type="nucleotide sequence ID" value="NZ_MDGQ01000004.1"/>
</dbReference>
<accession>A0A1E5T3N9</accession>
<organism evidence="1 2">
    <name type="scientific">Roseivirga misakiensis</name>
    <dbReference type="NCBI Taxonomy" id="1563681"/>
    <lineage>
        <taxon>Bacteria</taxon>
        <taxon>Pseudomonadati</taxon>
        <taxon>Bacteroidota</taxon>
        <taxon>Cytophagia</taxon>
        <taxon>Cytophagales</taxon>
        <taxon>Roseivirgaceae</taxon>
        <taxon>Roseivirga</taxon>
    </lineage>
</organism>
<dbReference type="Proteomes" id="UP000095552">
    <property type="component" value="Unassembled WGS sequence"/>
</dbReference>
<evidence type="ECO:0000313" key="2">
    <source>
        <dbReference type="Proteomes" id="UP000095552"/>
    </source>
</evidence>
<dbReference type="OrthoDB" id="838038at2"/>
<name>A0A1E5T3N9_9BACT</name>
<gene>
    <name evidence="1" type="ORF">BFP71_07600</name>
</gene>
<evidence type="ECO:0008006" key="3">
    <source>
        <dbReference type="Google" id="ProtNLM"/>
    </source>
</evidence>
<comment type="caution">
    <text evidence="1">The sequence shown here is derived from an EMBL/GenBank/DDBJ whole genome shotgun (WGS) entry which is preliminary data.</text>
</comment>
<evidence type="ECO:0000313" key="1">
    <source>
        <dbReference type="EMBL" id="OEK05966.1"/>
    </source>
</evidence>
<dbReference type="AlphaFoldDB" id="A0A1E5T3N9"/>
<dbReference type="STRING" id="1563681.BFP71_07600"/>
<dbReference type="EMBL" id="MDGQ01000004">
    <property type="protein sequence ID" value="OEK05966.1"/>
    <property type="molecule type" value="Genomic_DNA"/>
</dbReference>
<proteinExistence type="predicted"/>
<reference evidence="1 2" key="1">
    <citation type="submission" date="2016-08" db="EMBL/GenBank/DDBJ databases">
        <title>Draft genome of Fabibacter sp. strain SK-8.</title>
        <authorList>
            <person name="Wong S.-K."/>
            <person name="Hamasaki K."/>
            <person name="Yoshizawa S."/>
        </authorList>
    </citation>
    <scope>NUCLEOTIDE SEQUENCE [LARGE SCALE GENOMIC DNA]</scope>
    <source>
        <strain evidence="1 2">SK-8</strain>
    </source>
</reference>
<sequence length="142" mass="15378">MKIQKYISVLAILSLFAVWSCKDDDNPTLRDLAFELLSGQWTLGTEGSIVLDGEDISLNYPGFSVSFADGTYQTTNAADLFNASGTWDWAPTDTDGTLIILDTGELVTVEFLALSSLRFSFEHAGATRAGISGNYLITVVKP</sequence>